<protein>
    <submittedName>
        <fullName evidence="2">5981_t:CDS:1</fullName>
    </submittedName>
</protein>
<dbReference type="EMBL" id="CAJVPQ010030359">
    <property type="protein sequence ID" value="CAG8776653.1"/>
    <property type="molecule type" value="Genomic_DNA"/>
</dbReference>
<proteinExistence type="predicted"/>
<comment type="caution">
    <text evidence="2">The sequence shown here is derived from an EMBL/GenBank/DDBJ whole genome shotgun (WGS) entry which is preliminary data.</text>
</comment>
<reference evidence="2" key="1">
    <citation type="submission" date="2021-06" db="EMBL/GenBank/DDBJ databases">
        <authorList>
            <person name="Kallberg Y."/>
            <person name="Tangrot J."/>
            <person name="Rosling A."/>
        </authorList>
    </citation>
    <scope>NUCLEOTIDE SEQUENCE</scope>
    <source>
        <strain evidence="2">UK204</strain>
    </source>
</reference>
<evidence type="ECO:0000313" key="3">
    <source>
        <dbReference type="Proteomes" id="UP000789570"/>
    </source>
</evidence>
<feature type="non-terminal residue" evidence="2">
    <location>
        <position position="1"/>
    </location>
</feature>
<feature type="transmembrane region" description="Helical" evidence="1">
    <location>
        <begin position="13"/>
        <end position="35"/>
    </location>
</feature>
<gene>
    <name evidence="2" type="ORF">FCALED_LOCUS17868</name>
</gene>
<dbReference type="AlphaFoldDB" id="A0A9N9NYY6"/>
<keyword evidence="3" id="KW-1185">Reference proteome</keyword>
<accession>A0A9N9NYY6</accession>
<keyword evidence="1" id="KW-1133">Transmembrane helix</keyword>
<keyword evidence="1" id="KW-0812">Transmembrane</keyword>
<keyword evidence="1" id="KW-0472">Membrane</keyword>
<organism evidence="2 3">
    <name type="scientific">Funneliformis caledonium</name>
    <dbReference type="NCBI Taxonomy" id="1117310"/>
    <lineage>
        <taxon>Eukaryota</taxon>
        <taxon>Fungi</taxon>
        <taxon>Fungi incertae sedis</taxon>
        <taxon>Mucoromycota</taxon>
        <taxon>Glomeromycotina</taxon>
        <taxon>Glomeromycetes</taxon>
        <taxon>Glomerales</taxon>
        <taxon>Glomeraceae</taxon>
        <taxon>Funneliformis</taxon>
    </lineage>
</organism>
<evidence type="ECO:0000313" key="2">
    <source>
        <dbReference type="EMBL" id="CAG8776653.1"/>
    </source>
</evidence>
<evidence type="ECO:0000256" key="1">
    <source>
        <dbReference type="SAM" id="Phobius"/>
    </source>
</evidence>
<sequence length="52" mass="5830">HTKIKEGYVADEFFNYLVSGHLSGNALIVSFVRLIQQCGSLKRITFIAKDNS</sequence>
<dbReference type="Proteomes" id="UP000789570">
    <property type="component" value="Unassembled WGS sequence"/>
</dbReference>
<name>A0A9N9NYY6_9GLOM</name>